<dbReference type="Pfam" id="PF20511">
    <property type="entry name" value="PMI_typeI_cat"/>
    <property type="match status" value="1"/>
</dbReference>
<organism evidence="9 10">
    <name type="scientific">Ruminococcus flavefaciens 007c</name>
    <dbReference type="NCBI Taxonomy" id="1341157"/>
    <lineage>
        <taxon>Bacteria</taxon>
        <taxon>Bacillati</taxon>
        <taxon>Bacillota</taxon>
        <taxon>Clostridia</taxon>
        <taxon>Eubacteriales</taxon>
        <taxon>Oscillospiraceae</taxon>
        <taxon>Ruminococcus</taxon>
    </lineage>
</organism>
<gene>
    <name evidence="9" type="ORF">RF007C_07970</name>
</gene>
<evidence type="ECO:0000313" key="9">
    <source>
        <dbReference type="EMBL" id="EWM52465.1"/>
    </source>
</evidence>
<feature type="binding site" evidence="5">
    <location>
        <position position="173"/>
    </location>
    <ligand>
        <name>Zn(2+)</name>
        <dbReference type="ChEBI" id="CHEBI:29105"/>
    </ligand>
</feature>
<dbReference type="AlphaFoldDB" id="W7UUF2"/>
<dbReference type="PIRSF" id="PIRSF036894">
    <property type="entry name" value="PMI_Firm_short"/>
    <property type="match status" value="1"/>
</dbReference>
<dbReference type="GO" id="GO:0008270">
    <property type="term" value="F:zinc ion binding"/>
    <property type="evidence" value="ECO:0007669"/>
    <property type="project" value="InterPro"/>
</dbReference>
<dbReference type="GO" id="GO:0004476">
    <property type="term" value="F:mannose-6-phosphate isomerase activity"/>
    <property type="evidence" value="ECO:0007669"/>
    <property type="project" value="InterPro"/>
</dbReference>
<evidence type="ECO:0000256" key="3">
    <source>
        <dbReference type="ARBA" id="ARBA00029741"/>
    </source>
</evidence>
<dbReference type="Proteomes" id="UP000019365">
    <property type="component" value="Unassembled WGS sequence"/>
</dbReference>
<evidence type="ECO:0000259" key="7">
    <source>
        <dbReference type="Pfam" id="PF20511"/>
    </source>
</evidence>
<dbReference type="InterPro" id="IPR051804">
    <property type="entry name" value="Carb_Metab_Reg_Kinase/Isom"/>
</dbReference>
<feature type="binding site" evidence="5">
    <location>
        <position position="98"/>
    </location>
    <ligand>
        <name>Zn(2+)</name>
        <dbReference type="ChEBI" id="CHEBI:29105"/>
    </ligand>
</feature>
<comment type="cofactor">
    <cofactor evidence="5">
        <name>Zn(2+)</name>
        <dbReference type="ChEBI" id="CHEBI:29105"/>
    </cofactor>
    <text evidence="5">Binds 1 zinc ion per subunit.</text>
</comment>
<dbReference type="PANTHER" id="PTHR42742">
    <property type="entry name" value="TRANSCRIPTIONAL REPRESSOR MPRA"/>
    <property type="match status" value="1"/>
</dbReference>
<dbReference type="InterPro" id="IPR011051">
    <property type="entry name" value="RmlC_Cupin_sf"/>
</dbReference>
<dbReference type="RefSeq" id="WP_037300934.1">
    <property type="nucleotide sequence ID" value="NZ_ATAX01000035.1"/>
</dbReference>
<feature type="domain" description="Phosphomannose isomerase type I catalytic" evidence="7">
    <location>
        <begin position="5"/>
        <end position="118"/>
    </location>
</feature>
<dbReference type="GO" id="GO:0005975">
    <property type="term" value="P:carbohydrate metabolic process"/>
    <property type="evidence" value="ECO:0007669"/>
    <property type="project" value="InterPro"/>
</dbReference>
<dbReference type="CDD" id="cd07010">
    <property type="entry name" value="cupin_PMI_type_I_N_bac"/>
    <property type="match status" value="1"/>
</dbReference>
<evidence type="ECO:0000256" key="4">
    <source>
        <dbReference type="ARBA" id="ARBA00030762"/>
    </source>
</evidence>
<feature type="binding site" evidence="5">
    <location>
        <position position="115"/>
    </location>
    <ligand>
        <name>Zn(2+)</name>
        <dbReference type="ChEBI" id="CHEBI:29105"/>
    </ligand>
</feature>
<evidence type="ECO:0000313" key="10">
    <source>
        <dbReference type="Proteomes" id="UP000019365"/>
    </source>
</evidence>
<name>W7UUF2_RUMFL</name>
<sequence>MRPFYLKAPIKDYIWGGTRLRELFGKESELERLAESWELSCHPDGECIIDGGEYDGMKLSSFVKEHPEAVSTGFKSGDSFPVLVKLIDARNDLSVQVHPDDEYARKYENDNGKTEMWYIIDAEQGAELVYGFREKLTKEEFRRAIEDNTLMDKVNRVPVKQGDVFFIEPGTLHAIGKGILIAEIQQSSNVTYRVYDYGRLGADGKPRPLHIEKAIEVTNTEPSDPSRPVYGMELDGVVTQLLADCEYFNVNRHRLIKELELCADSSSFAHVLMIGGSGGELVADNYRLELKMGTSVFVPAGIGAYAIKGNCDIIVTTINKEDII</sequence>
<feature type="active site" evidence="6">
    <location>
        <position position="193"/>
    </location>
</feature>
<evidence type="ECO:0000256" key="5">
    <source>
        <dbReference type="PIRSR" id="PIRSR036894-1"/>
    </source>
</evidence>
<feature type="domain" description="Mannose-6-phosphate isomerase cupin" evidence="8">
    <location>
        <begin position="240"/>
        <end position="317"/>
    </location>
</feature>
<dbReference type="EMBL" id="ATAX01000035">
    <property type="protein sequence ID" value="EWM52465.1"/>
    <property type="molecule type" value="Genomic_DNA"/>
</dbReference>
<evidence type="ECO:0000256" key="2">
    <source>
        <dbReference type="ARBA" id="ARBA00022833"/>
    </source>
</evidence>
<dbReference type="Gene3D" id="2.60.120.10">
    <property type="entry name" value="Jelly Rolls"/>
    <property type="match status" value="2"/>
</dbReference>
<keyword evidence="2 5" id="KW-0862">Zinc</keyword>
<evidence type="ECO:0000256" key="1">
    <source>
        <dbReference type="ARBA" id="ARBA00022723"/>
    </source>
</evidence>
<evidence type="ECO:0000256" key="6">
    <source>
        <dbReference type="PIRSR" id="PIRSR036894-2"/>
    </source>
</evidence>
<dbReference type="Pfam" id="PF21621">
    <property type="entry name" value="MPI_cupin_dom"/>
    <property type="match status" value="1"/>
</dbReference>
<evidence type="ECO:0000259" key="8">
    <source>
        <dbReference type="Pfam" id="PF21621"/>
    </source>
</evidence>
<dbReference type="SUPFAM" id="SSF51182">
    <property type="entry name" value="RmlC-like cupins"/>
    <property type="match status" value="1"/>
</dbReference>
<keyword evidence="10" id="KW-1185">Reference proteome</keyword>
<reference evidence="9 10" key="1">
    <citation type="journal article" date="2014" name="PLoS ONE">
        <title>Rumen cellulosomics: divergent fiber-degrading strategies revealed by comparative genome-wide analysis of six ruminococcal strains.</title>
        <authorList>
            <person name="Dassa B."/>
            <person name="Borovok I."/>
            <person name="Ruimy-Israeli V."/>
            <person name="Lamed R."/>
            <person name="Flint H.J."/>
            <person name="Duncan S.H."/>
            <person name="Henrissat B."/>
            <person name="Coutinho P."/>
            <person name="Morrison M."/>
            <person name="Mosoni P."/>
            <person name="Yeoman C.J."/>
            <person name="White B.A."/>
            <person name="Bayer E.A."/>
        </authorList>
    </citation>
    <scope>NUCLEOTIDE SEQUENCE [LARGE SCALE GENOMIC DNA]</scope>
    <source>
        <strain evidence="9 10">007c</strain>
    </source>
</reference>
<dbReference type="InterPro" id="IPR014710">
    <property type="entry name" value="RmlC-like_jellyroll"/>
</dbReference>
<dbReference type="InterPro" id="IPR014628">
    <property type="entry name" value="Man6P_isomerase_Firm_short"/>
</dbReference>
<dbReference type="OrthoDB" id="9808275at2"/>
<protein>
    <recommendedName>
        <fullName evidence="3">Phosphohexomutase</fullName>
    </recommendedName>
    <alternativeName>
        <fullName evidence="4">Phosphomannose isomerase</fullName>
    </alternativeName>
</protein>
<dbReference type="eggNOG" id="COG1482">
    <property type="taxonomic scope" value="Bacteria"/>
</dbReference>
<dbReference type="InterPro" id="IPR049071">
    <property type="entry name" value="MPI_cupin_dom"/>
</dbReference>
<dbReference type="PATRIC" id="fig|1341157.4.peg.2838"/>
<dbReference type="InterPro" id="IPR046457">
    <property type="entry name" value="PMI_typeI_cat"/>
</dbReference>
<comment type="caution">
    <text evidence="9">The sequence shown here is derived from an EMBL/GenBank/DDBJ whole genome shotgun (WGS) entry which is preliminary data.</text>
</comment>
<dbReference type="PANTHER" id="PTHR42742:SF3">
    <property type="entry name" value="FRUCTOKINASE"/>
    <property type="match status" value="1"/>
</dbReference>
<keyword evidence="1 5" id="KW-0479">Metal-binding</keyword>
<proteinExistence type="predicted"/>
<accession>W7UUF2</accession>